<evidence type="ECO:0000313" key="2">
    <source>
        <dbReference type="Proteomes" id="UP000026739"/>
    </source>
</evidence>
<reference evidence="1 2" key="1">
    <citation type="submission" date="2013-12" db="EMBL/GenBank/DDBJ databases">
        <authorList>
            <person name="Formusa P.A."/>
            <person name="Habash M."/>
            <person name="Lee H."/>
            <person name="Trevors J.T."/>
        </authorList>
    </citation>
    <scope>NUCLEOTIDE SEQUENCE [LARGE SCALE GENOMIC DNA]</scope>
    <source>
        <strain evidence="1 2">PD30</strain>
    </source>
</reference>
<accession>A0A059KUM2</accession>
<dbReference type="Proteomes" id="UP000026739">
    <property type="component" value="Unassembled WGS sequence"/>
</dbReference>
<dbReference type="AlphaFoldDB" id="A0A059KUM2"/>
<gene>
    <name evidence="1" type="ORF">V466_27915</name>
</gene>
<dbReference type="EMBL" id="AZQQ01000108">
    <property type="protein sequence ID" value="KDD65550.1"/>
    <property type="molecule type" value="Genomic_DNA"/>
</dbReference>
<comment type="caution">
    <text evidence="1">The sequence shown here is derived from an EMBL/GenBank/DDBJ whole genome shotgun (WGS) entry which is preliminary data.</text>
</comment>
<protein>
    <submittedName>
        <fullName evidence="1">Uncharacterized protein</fullName>
    </submittedName>
</protein>
<dbReference type="RefSeq" id="WP_033061552.1">
    <property type="nucleotide sequence ID" value="NZ_AZQQ01000108.1"/>
</dbReference>
<sequence length="89" mass="10133">MHPMMQQRRDVLGALMVRSQMAREEFARLVNLVMPDKPVRFQVRTVGKAYHIVDLVTGKTKAFRWTHAAAVDMAKQFESHADRLPGGAQ</sequence>
<evidence type="ECO:0000313" key="1">
    <source>
        <dbReference type="EMBL" id="KDD65550.1"/>
    </source>
</evidence>
<organism evidence="1 2">
    <name type="scientific">Pseudomonas mandelii PD30</name>
    <dbReference type="NCBI Taxonomy" id="1419583"/>
    <lineage>
        <taxon>Bacteria</taxon>
        <taxon>Pseudomonadati</taxon>
        <taxon>Pseudomonadota</taxon>
        <taxon>Gammaproteobacteria</taxon>
        <taxon>Pseudomonadales</taxon>
        <taxon>Pseudomonadaceae</taxon>
        <taxon>Pseudomonas</taxon>
    </lineage>
</organism>
<proteinExistence type="predicted"/>
<name>A0A059KUM2_9PSED</name>